<keyword evidence="7" id="KW-0413">Isomerase</keyword>
<keyword evidence="6" id="KW-0238">DNA-binding</keyword>
<dbReference type="GO" id="GO:0009378">
    <property type="term" value="F:four-way junction helicase activity"/>
    <property type="evidence" value="ECO:0007669"/>
    <property type="project" value="TreeGrafter"/>
</dbReference>
<keyword evidence="3" id="KW-0378">Hydrolase</keyword>
<dbReference type="Pfam" id="PF00271">
    <property type="entry name" value="Helicase_C"/>
    <property type="match status" value="1"/>
</dbReference>
<dbReference type="GO" id="GO:0003677">
    <property type="term" value="F:DNA binding"/>
    <property type="evidence" value="ECO:0007669"/>
    <property type="project" value="UniProtKB-KW"/>
</dbReference>
<dbReference type="SUPFAM" id="SSF52540">
    <property type="entry name" value="P-loop containing nucleoside triphosphate hydrolases"/>
    <property type="match status" value="1"/>
</dbReference>
<dbReference type="InterPro" id="IPR011545">
    <property type="entry name" value="DEAD/DEAH_box_helicase_dom"/>
</dbReference>
<dbReference type="GO" id="GO:0005694">
    <property type="term" value="C:chromosome"/>
    <property type="evidence" value="ECO:0007669"/>
    <property type="project" value="TreeGrafter"/>
</dbReference>
<gene>
    <name evidence="12" type="ORF">PACLA_8A071048</name>
</gene>
<comment type="caution">
    <text evidence="12">The sequence shown here is derived from an EMBL/GenBank/DDBJ whole genome shotgun (WGS) entry which is preliminary data.</text>
</comment>
<evidence type="ECO:0000256" key="2">
    <source>
        <dbReference type="ARBA" id="ARBA00022741"/>
    </source>
</evidence>
<evidence type="ECO:0000256" key="1">
    <source>
        <dbReference type="ARBA" id="ARBA00005446"/>
    </source>
</evidence>
<dbReference type="GO" id="GO:0005737">
    <property type="term" value="C:cytoplasm"/>
    <property type="evidence" value="ECO:0007669"/>
    <property type="project" value="TreeGrafter"/>
</dbReference>
<dbReference type="OrthoDB" id="10261556at2759"/>
<evidence type="ECO:0000256" key="10">
    <source>
        <dbReference type="ARBA" id="ARBA00034808"/>
    </source>
</evidence>
<organism evidence="12 13">
    <name type="scientific">Paramuricea clavata</name>
    <name type="common">Red gorgonian</name>
    <name type="synonym">Violescent sea-whip</name>
    <dbReference type="NCBI Taxonomy" id="317549"/>
    <lineage>
        <taxon>Eukaryota</taxon>
        <taxon>Metazoa</taxon>
        <taxon>Cnidaria</taxon>
        <taxon>Anthozoa</taxon>
        <taxon>Octocorallia</taxon>
        <taxon>Malacalcyonacea</taxon>
        <taxon>Plexauridae</taxon>
        <taxon>Paramuricea</taxon>
    </lineage>
</organism>
<accession>A0A7D9L325</accession>
<dbReference type="AlphaFoldDB" id="A0A7D9L325"/>
<dbReference type="GO" id="GO:0005634">
    <property type="term" value="C:nucleus"/>
    <property type="evidence" value="ECO:0007669"/>
    <property type="project" value="TreeGrafter"/>
</dbReference>
<evidence type="ECO:0000256" key="11">
    <source>
        <dbReference type="ARBA" id="ARBA00044542"/>
    </source>
</evidence>
<dbReference type="PANTHER" id="PTHR13710">
    <property type="entry name" value="DNA HELICASE RECQ FAMILY MEMBER"/>
    <property type="match status" value="1"/>
</dbReference>
<evidence type="ECO:0000313" key="12">
    <source>
        <dbReference type="EMBL" id="CAB4022000.1"/>
    </source>
</evidence>
<dbReference type="InterPro" id="IPR014001">
    <property type="entry name" value="Helicase_ATP-bd"/>
</dbReference>
<dbReference type="PANTHER" id="PTHR13710:SF153">
    <property type="entry name" value="RECQ-LIKE DNA HELICASE BLM"/>
    <property type="match status" value="1"/>
</dbReference>
<evidence type="ECO:0000256" key="4">
    <source>
        <dbReference type="ARBA" id="ARBA00022806"/>
    </source>
</evidence>
<dbReference type="Proteomes" id="UP001152795">
    <property type="component" value="Unassembled WGS sequence"/>
</dbReference>
<evidence type="ECO:0000256" key="5">
    <source>
        <dbReference type="ARBA" id="ARBA00022840"/>
    </source>
</evidence>
<dbReference type="Gene3D" id="3.40.50.300">
    <property type="entry name" value="P-loop containing nucleotide triphosphate hydrolases"/>
    <property type="match status" value="2"/>
</dbReference>
<dbReference type="PROSITE" id="PS51192">
    <property type="entry name" value="HELICASE_ATP_BIND_1"/>
    <property type="match status" value="1"/>
</dbReference>
<sequence length="273" mass="31564">MHPNERELVFRELTKVDTKYKFFYATPEFVLSYQAKVCFEAMVENDTLRRFVVDEAHCVDTWGNSFRPAYNNLSELKAFRKSFCAFTGTATPRTQAQIVQKLGLMTPEIFQASCNRENLHFAVMKKGEKHPKEDLVEYIKVKHAKQCGIVYCFSTKDTVELAYIFKSKGLPATYYHGQLDHFEKKENAKAWLEGKALIMCATSTFGMGIDKSDVWFVIHITLPRSMEDYYQEAGRAGRDGNPSTCIIMFRFMDRNQLLRTISPQTADDKKDYL</sequence>
<evidence type="ECO:0000313" key="13">
    <source>
        <dbReference type="Proteomes" id="UP001152795"/>
    </source>
</evidence>
<dbReference type="InterPro" id="IPR001650">
    <property type="entry name" value="Helicase_C-like"/>
</dbReference>
<keyword evidence="2" id="KW-0547">Nucleotide-binding</keyword>
<dbReference type="GO" id="GO:0043138">
    <property type="term" value="F:3'-5' DNA helicase activity"/>
    <property type="evidence" value="ECO:0007669"/>
    <property type="project" value="UniProtKB-EC"/>
</dbReference>
<keyword evidence="13" id="KW-1185">Reference proteome</keyword>
<dbReference type="GO" id="GO:0016787">
    <property type="term" value="F:hydrolase activity"/>
    <property type="evidence" value="ECO:0007669"/>
    <property type="project" value="UniProtKB-KW"/>
</dbReference>
<dbReference type="Pfam" id="PF00270">
    <property type="entry name" value="DEAD"/>
    <property type="match status" value="1"/>
</dbReference>
<reference evidence="12" key="1">
    <citation type="submission" date="2020-04" db="EMBL/GenBank/DDBJ databases">
        <authorList>
            <person name="Alioto T."/>
            <person name="Alioto T."/>
            <person name="Gomez Garrido J."/>
        </authorList>
    </citation>
    <scope>NUCLEOTIDE SEQUENCE</scope>
    <source>
        <strain evidence="12">A484AB</strain>
    </source>
</reference>
<protein>
    <recommendedName>
        <fullName evidence="10">DNA 3'-5' helicase</fullName>
        <ecNumber evidence="10">5.6.2.4</ecNumber>
    </recommendedName>
    <alternativeName>
        <fullName evidence="11">DNA 3'-5' helicase BLM</fullName>
    </alternativeName>
</protein>
<dbReference type="InterPro" id="IPR027417">
    <property type="entry name" value="P-loop_NTPase"/>
</dbReference>
<evidence type="ECO:0000256" key="3">
    <source>
        <dbReference type="ARBA" id="ARBA00022801"/>
    </source>
</evidence>
<name>A0A7D9L325_PARCT</name>
<dbReference type="PROSITE" id="PS51194">
    <property type="entry name" value="HELICASE_CTER"/>
    <property type="match status" value="1"/>
</dbReference>
<comment type="similarity">
    <text evidence="1">Belongs to the helicase family. RecQ subfamily.</text>
</comment>
<dbReference type="InterPro" id="IPR004589">
    <property type="entry name" value="DNA_helicase_ATP-dep_RecQ"/>
</dbReference>
<evidence type="ECO:0000256" key="9">
    <source>
        <dbReference type="ARBA" id="ARBA00034617"/>
    </source>
</evidence>
<proteinExistence type="inferred from homology"/>
<dbReference type="SMART" id="SM00490">
    <property type="entry name" value="HELICc"/>
    <property type="match status" value="1"/>
</dbReference>
<keyword evidence="5" id="KW-0067">ATP-binding</keyword>
<dbReference type="GO" id="GO:0000724">
    <property type="term" value="P:double-strand break repair via homologous recombination"/>
    <property type="evidence" value="ECO:0007669"/>
    <property type="project" value="TreeGrafter"/>
</dbReference>
<evidence type="ECO:0000256" key="6">
    <source>
        <dbReference type="ARBA" id="ARBA00023125"/>
    </source>
</evidence>
<evidence type="ECO:0000256" key="8">
    <source>
        <dbReference type="ARBA" id="ARBA00023242"/>
    </source>
</evidence>
<evidence type="ECO:0000256" key="7">
    <source>
        <dbReference type="ARBA" id="ARBA00023235"/>
    </source>
</evidence>
<dbReference type="EC" id="5.6.2.4" evidence="10"/>
<dbReference type="GO" id="GO:0005524">
    <property type="term" value="F:ATP binding"/>
    <property type="evidence" value="ECO:0007669"/>
    <property type="project" value="UniProtKB-KW"/>
</dbReference>
<keyword evidence="4" id="KW-0347">Helicase</keyword>
<comment type="catalytic activity">
    <reaction evidence="9">
        <text>Couples ATP hydrolysis with the unwinding of duplex DNA by translocating in the 3'-5' direction.</text>
        <dbReference type="EC" id="5.6.2.4"/>
    </reaction>
</comment>
<dbReference type="NCBIfam" id="TIGR00614">
    <property type="entry name" value="recQ_fam"/>
    <property type="match status" value="1"/>
</dbReference>
<dbReference type="EMBL" id="CACRXK020011755">
    <property type="protein sequence ID" value="CAB4022000.1"/>
    <property type="molecule type" value="Genomic_DNA"/>
</dbReference>
<keyword evidence="8" id="KW-0539">Nucleus</keyword>